<accession>A0A2T7PJP4</accession>
<organism evidence="2 3">
    <name type="scientific">Pomacea canaliculata</name>
    <name type="common">Golden apple snail</name>
    <dbReference type="NCBI Taxonomy" id="400727"/>
    <lineage>
        <taxon>Eukaryota</taxon>
        <taxon>Metazoa</taxon>
        <taxon>Spiralia</taxon>
        <taxon>Lophotrochozoa</taxon>
        <taxon>Mollusca</taxon>
        <taxon>Gastropoda</taxon>
        <taxon>Caenogastropoda</taxon>
        <taxon>Architaenioglossa</taxon>
        <taxon>Ampullarioidea</taxon>
        <taxon>Ampullariidae</taxon>
        <taxon>Pomacea</taxon>
    </lineage>
</organism>
<feature type="compositionally biased region" description="Basic and acidic residues" evidence="1">
    <location>
        <begin position="1"/>
        <end position="13"/>
    </location>
</feature>
<dbReference type="EMBL" id="PZQS01000003">
    <property type="protein sequence ID" value="PVD33630.1"/>
    <property type="molecule type" value="Genomic_DNA"/>
</dbReference>
<reference evidence="2 3" key="1">
    <citation type="submission" date="2018-04" db="EMBL/GenBank/DDBJ databases">
        <title>The genome of golden apple snail Pomacea canaliculata provides insight into stress tolerance and invasive adaptation.</title>
        <authorList>
            <person name="Liu C."/>
            <person name="Liu B."/>
            <person name="Ren Y."/>
            <person name="Zhang Y."/>
            <person name="Wang H."/>
            <person name="Li S."/>
            <person name="Jiang F."/>
            <person name="Yin L."/>
            <person name="Zhang G."/>
            <person name="Qian W."/>
            <person name="Fan W."/>
        </authorList>
    </citation>
    <scope>NUCLEOTIDE SEQUENCE [LARGE SCALE GENOMIC DNA]</scope>
    <source>
        <strain evidence="2">SZHN2017</strain>
        <tissue evidence="2">Muscle</tissue>
    </source>
</reference>
<evidence type="ECO:0000256" key="1">
    <source>
        <dbReference type="SAM" id="MobiDB-lite"/>
    </source>
</evidence>
<sequence length="80" mass="8915">MDVINREKGKGWEASDGEETMAKAVGSSDDNALNVPQLVGRVSRSERAGVFPPEFGSQELSLHLLLRLFKREELYRHSAT</sequence>
<evidence type="ECO:0000313" key="2">
    <source>
        <dbReference type="EMBL" id="PVD33630.1"/>
    </source>
</evidence>
<name>A0A2T7PJP4_POMCA</name>
<evidence type="ECO:0000313" key="3">
    <source>
        <dbReference type="Proteomes" id="UP000245119"/>
    </source>
</evidence>
<dbReference type="Proteomes" id="UP000245119">
    <property type="component" value="Linkage Group LG3"/>
</dbReference>
<protein>
    <submittedName>
        <fullName evidence="2">Uncharacterized protein</fullName>
    </submittedName>
</protein>
<comment type="caution">
    <text evidence="2">The sequence shown here is derived from an EMBL/GenBank/DDBJ whole genome shotgun (WGS) entry which is preliminary data.</text>
</comment>
<gene>
    <name evidence="2" type="ORF">C0Q70_04888</name>
</gene>
<keyword evidence="3" id="KW-1185">Reference proteome</keyword>
<dbReference type="AlphaFoldDB" id="A0A2T7PJP4"/>
<proteinExistence type="predicted"/>
<feature type="region of interest" description="Disordered" evidence="1">
    <location>
        <begin position="1"/>
        <end position="29"/>
    </location>
</feature>